<evidence type="ECO:0000256" key="7">
    <source>
        <dbReference type="SAM" id="Phobius"/>
    </source>
</evidence>
<dbReference type="PANTHER" id="PTHR30506">
    <property type="entry name" value="INNER MEMBRANE PROTEIN"/>
    <property type="match status" value="1"/>
</dbReference>
<dbReference type="KEGG" id="atw:C0099_15095"/>
<feature type="transmembrane region" description="Helical" evidence="7">
    <location>
        <begin position="418"/>
        <end position="437"/>
    </location>
</feature>
<evidence type="ECO:0000256" key="2">
    <source>
        <dbReference type="ARBA" id="ARBA00008193"/>
    </source>
</evidence>
<dbReference type="Gene3D" id="3.40.190.10">
    <property type="entry name" value="Periplasmic binding protein-like II"/>
    <property type="match status" value="2"/>
</dbReference>
<feature type="transmembrane region" description="Helical" evidence="7">
    <location>
        <begin position="338"/>
        <end position="358"/>
    </location>
</feature>
<dbReference type="SMART" id="SM00062">
    <property type="entry name" value="PBPb"/>
    <property type="match status" value="1"/>
</dbReference>
<feature type="transmembrane region" description="Helical" evidence="7">
    <location>
        <begin position="443"/>
        <end position="465"/>
    </location>
</feature>
<dbReference type="Pfam" id="PF00497">
    <property type="entry name" value="SBP_bac_3"/>
    <property type="match status" value="1"/>
</dbReference>
<gene>
    <name evidence="9" type="ORF">C0099_15095</name>
</gene>
<dbReference type="EMBL" id="CP025682">
    <property type="protein sequence ID" value="AUN96150.1"/>
    <property type="molecule type" value="Genomic_DNA"/>
</dbReference>
<evidence type="ECO:0000256" key="5">
    <source>
        <dbReference type="ARBA" id="ARBA00022989"/>
    </source>
</evidence>
<evidence type="ECO:0000256" key="6">
    <source>
        <dbReference type="ARBA" id="ARBA00023136"/>
    </source>
</evidence>
<dbReference type="Pfam" id="PF03458">
    <property type="entry name" value="Gly_transporter"/>
    <property type="match status" value="2"/>
</dbReference>
<evidence type="ECO:0000313" key="9">
    <source>
        <dbReference type="EMBL" id="AUN96150.1"/>
    </source>
</evidence>
<reference evidence="9 10" key="1">
    <citation type="submission" date="2018-01" db="EMBL/GenBank/DDBJ databases">
        <authorList>
            <person name="Fu G.-Y."/>
        </authorList>
    </citation>
    <scope>NUCLEOTIDE SEQUENCE [LARGE SCALE GENOMIC DNA]</scope>
    <source>
        <strain evidence="9 10">SY39</strain>
    </source>
</reference>
<keyword evidence="4 7" id="KW-0812">Transmembrane</keyword>
<proteinExistence type="inferred from homology"/>
<evidence type="ECO:0000313" key="10">
    <source>
        <dbReference type="Proteomes" id="UP000242205"/>
    </source>
</evidence>
<name>A0A2I6SA69_9RHOO</name>
<protein>
    <recommendedName>
        <fullName evidence="8">Solute-binding protein family 3/N-terminal domain-containing protein</fullName>
    </recommendedName>
</protein>
<comment type="similarity">
    <text evidence="2">Belongs to the UPF0126 family.</text>
</comment>
<dbReference type="PANTHER" id="PTHR30506:SF3">
    <property type="entry name" value="UPF0126 INNER MEMBRANE PROTEIN YADS-RELATED"/>
    <property type="match status" value="1"/>
</dbReference>
<feature type="transmembrane region" description="Helical" evidence="7">
    <location>
        <begin position="21"/>
        <end position="44"/>
    </location>
</feature>
<dbReference type="InterPro" id="IPR005115">
    <property type="entry name" value="Gly_transporter"/>
</dbReference>
<feature type="transmembrane region" description="Helical" evidence="7">
    <location>
        <begin position="370"/>
        <end position="390"/>
    </location>
</feature>
<dbReference type="OrthoDB" id="8583266at2"/>
<organism evidence="9 10">
    <name type="scientific">Pseudazoarcus pumilus</name>
    <dbReference type="NCBI Taxonomy" id="2067960"/>
    <lineage>
        <taxon>Bacteria</taxon>
        <taxon>Pseudomonadati</taxon>
        <taxon>Pseudomonadota</taxon>
        <taxon>Betaproteobacteria</taxon>
        <taxon>Rhodocyclales</taxon>
        <taxon>Zoogloeaceae</taxon>
        <taxon>Pseudazoarcus</taxon>
    </lineage>
</organism>
<feature type="transmembrane region" description="Helical" evidence="7">
    <location>
        <begin position="508"/>
        <end position="529"/>
    </location>
</feature>
<evidence type="ECO:0000259" key="8">
    <source>
        <dbReference type="SMART" id="SM00062"/>
    </source>
</evidence>
<feature type="domain" description="Solute-binding protein family 3/N-terminal" evidence="8">
    <location>
        <begin position="74"/>
        <end position="300"/>
    </location>
</feature>
<keyword evidence="6 7" id="KW-0472">Membrane</keyword>
<keyword evidence="3" id="KW-1003">Cell membrane</keyword>
<feature type="transmembrane region" description="Helical" evidence="7">
    <location>
        <begin position="310"/>
        <end position="331"/>
    </location>
</feature>
<keyword evidence="5 7" id="KW-1133">Transmembrane helix</keyword>
<comment type="subcellular location">
    <subcellularLocation>
        <location evidence="1">Cell membrane</location>
        <topology evidence="1">Multi-pass membrane protein</topology>
    </subcellularLocation>
</comment>
<dbReference type="Proteomes" id="UP000242205">
    <property type="component" value="Chromosome"/>
</dbReference>
<evidence type="ECO:0000256" key="3">
    <source>
        <dbReference type="ARBA" id="ARBA00022475"/>
    </source>
</evidence>
<evidence type="ECO:0000256" key="4">
    <source>
        <dbReference type="ARBA" id="ARBA00022692"/>
    </source>
</evidence>
<accession>A0A2I6SA69</accession>
<keyword evidence="10" id="KW-1185">Reference proteome</keyword>
<evidence type="ECO:0000256" key="1">
    <source>
        <dbReference type="ARBA" id="ARBA00004651"/>
    </source>
</evidence>
<dbReference type="SUPFAM" id="SSF53850">
    <property type="entry name" value="Periplasmic binding protein-like II"/>
    <property type="match status" value="1"/>
</dbReference>
<sequence length="535" mass="58762">MAEARWISTHVARCLASLRAVLGVCVVQAGVVLAGGLVACAALAQEQGTEREIDAAGRHLQVLQGGWYLWDPYQFTKTHDGSTVLTGVDIELMRAVAREAGFAVQQPYLAWAEHHERLRDGRADIASGATWTAQRAEYVHYSRPYRQETNVFYLRRGEAGLHPHDDIAQMLDGFRRSGLRLGVVDGFAYADEAVNGYISDPANAALIVTAENDYQNLRNLLEKRVDAVIADRLVATTSAWRGGWREQVEEHPLRFSTDIHFIFSKQSVSPEVVQRFDEAIVRLEERGEMRRIISAFLSPILLAQTLDTDWFRVLDIVGTVAFALSGLLIAFRERYSLLGALVLAALPAVGGGAMRDLVVGREPLAVLGTPLYLGLVGATVVVGFVLIRILRLVRRRGRLGEALEAFGRNRVLRNLYELSDAVGIAAFTVTGVAVAVSERTEPLWMWGPLLAMITAAGGGMLRDLVRQSGNIASLKGEFYAEVPLIWGFLLSAYLAWQTPHLDPENLFLAVVATMIGAFVTRVAAVLARFRAPSFA</sequence>
<dbReference type="InterPro" id="IPR001638">
    <property type="entry name" value="Solute-binding_3/MltF_N"/>
</dbReference>
<dbReference type="AlphaFoldDB" id="A0A2I6SA69"/>
<feature type="transmembrane region" description="Helical" evidence="7">
    <location>
        <begin position="477"/>
        <end position="496"/>
    </location>
</feature>
<dbReference type="GO" id="GO:0005886">
    <property type="term" value="C:plasma membrane"/>
    <property type="evidence" value="ECO:0007669"/>
    <property type="project" value="UniProtKB-SubCell"/>
</dbReference>